<dbReference type="InterPro" id="IPR036378">
    <property type="entry name" value="FAS1_dom_sf"/>
</dbReference>
<dbReference type="Gene3D" id="2.30.180.10">
    <property type="entry name" value="FAS1 domain"/>
    <property type="match status" value="1"/>
</dbReference>
<dbReference type="OrthoDB" id="9800666at2"/>
<dbReference type="GO" id="GO:0005615">
    <property type="term" value="C:extracellular space"/>
    <property type="evidence" value="ECO:0007669"/>
    <property type="project" value="TreeGrafter"/>
</dbReference>
<evidence type="ECO:0000259" key="1">
    <source>
        <dbReference type="PROSITE" id="PS50213"/>
    </source>
</evidence>
<dbReference type="EMBL" id="CP003614">
    <property type="protein sequence ID" value="AFZ06931.1"/>
    <property type="molecule type" value="Genomic_DNA"/>
</dbReference>
<gene>
    <name evidence="2" type="ORF">Osc7112_2500</name>
</gene>
<dbReference type="Pfam" id="PF02469">
    <property type="entry name" value="Fasciclin"/>
    <property type="match status" value="1"/>
</dbReference>
<evidence type="ECO:0000313" key="3">
    <source>
        <dbReference type="Proteomes" id="UP000010478"/>
    </source>
</evidence>
<dbReference type="eggNOG" id="COG2335">
    <property type="taxonomic scope" value="Bacteria"/>
</dbReference>
<keyword evidence="3" id="KW-1185">Reference proteome</keyword>
<dbReference type="InterPro" id="IPR050904">
    <property type="entry name" value="Adhesion/Biosynth-related"/>
</dbReference>
<sequence>MADIVQTATNAGSFKTLVTVIEAAGLLDLLQSPGPYTVLAPTDEAFAKIPTNTIASWLEDIPKLKKILTYHILFGEVLTENLLELSSAETVEGSVVGIDTSDGIKVNEAKVITPDLLADNGVIHIIDAVLIPALVAAS</sequence>
<reference evidence="2 3" key="1">
    <citation type="submission" date="2012-05" db="EMBL/GenBank/DDBJ databases">
        <title>Finished chromosome of genome of Oscillatoria sp. PCC 7112.</title>
        <authorList>
            <consortium name="US DOE Joint Genome Institute"/>
            <person name="Gugger M."/>
            <person name="Coursin T."/>
            <person name="Rippka R."/>
            <person name="Tandeau De Marsac N."/>
            <person name="Huntemann M."/>
            <person name="Wei C.-L."/>
            <person name="Han J."/>
            <person name="Detter J.C."/>
            <person name="Han C."/>
            <person name="Tapia R."/>
            <person name="Davenport K."/>
            <person name="Daligault H."/>
            <person name="Erkkila T."/>
            <person name="Gu W."/>
            <person name="Munk A.C.C."/>
            <person name="Teshima H."/>
            <person name="Xu Y."/>
            <person name="Chain P."/>
            <person name="Chen A."/>
            <person name="Krypides N."/>
            <person name="Mavromatis K."/>
            <person name="Markowitz V."/>
            <person name="Szeto E."/>
            <person name="Ivanova N."/>
            <person name="Mikhailova N."/>
            <person name="Ovchinnikova G."/>
            <person name="Pagani I."/>
            <person name="Pati A."/>
            <person name="Goodwin L."/>
            <person name="Peters L."/>
            <person name="Pitluck S."/>
            <person name="Woyke T."/>
            <person name="Kerfeld C."/>
        </authorList>
    </citation>
    <scope>NUCLEOTIDE SEQUENCE [LARGE SCALE GENOMIC DNA]</scope>
    <source>
        <strain evidence="2 3">PCC 7112</strain>
    </source>
</reference>
<proteinExistence type="predicted"/>
<protein>
    <submittedName>
        <fullName evidence="2">Beta-Ig-H3/fasciclin</fullName>
    </submittedName>
</protein>
<dbReference type="FunFam" id="2.30.180.10:FF:000032">
    <property type="entry name" value="Fasciclin domain-containing protein, putative"/>
    <property type="match status" value="1"/>
</dbReference>
<name>K9VG46_9CYAN</name>
<dbReference type="RefSeq" id="WP_015176222.1">
    <property type="nucleotide sequence ID" value="NC_019729.1"/>
</dbReference>
<dbReference type="InterPro" id="IPR000782">
    <property type="entry name" value="FAS1_domain"/>
</dbReference>
<dbReference type="SMART" id="SM00554">
    <property type="entry name" value="FAS1"/>
    <property type="match status" value="1"/>
</dbReference>
<dbReference type="PANTHER" id="PTHR10900">
    <property type="entry name" value="PERIOSTIN-RELATED"/>
    <property type="match status" value="1"/>
</dbReference>
<dbReference type="AlphaFoldDB" id="K9VG46"/>
<dbReference type="HOGENOM" id="CLU_031281_4_2_3"/>
<dbReference type="SUPFAM" id="SSF82153">
    <property type="entry name" value="FAS1 domain"/>
    <property type="match status" value="1"/>
</dbReference>
<evidence type="ECO:0000313" key="2">
    <source>
        <dbReference type="EMBL" id="AFZ06931.1"/>
    </source>
</evidence>
<dbReference type="PROSITE" id="PS50213">
    <property type="entry name" value="FAS1"/>
    <property type="match status" value="1"/>
</dbReference>
<dbReference type="KEGG" id="oni:Osc7112_2500"/>
<dbReference type="STRING" id="179408.Osc7112_2500"/>
<dbReference type="PANTHER" id="PTHR10900:SF77">
    <property type="entry name" value="FI19380P1"/>
    <property type="match status" value="1"/>
</dbReference>
<dbReference type="Proteomes" id="UP000010478">
    <property type="component" value="Chromosome"/>
</dbReference>
<organism evidence="2 3">
    <name type="scientific">Phormidium nigroviride PCC 7112</name>
    <dbReference type="NCBI Taxonomy" id="179408"/>
    <lineage>
        <taxon>Bacteria</taxon>
        <taxon>Bacillati</taxon>
        <taxon>Cyanobacteriota</taxon>
        <taxon>Cyanophyceae</taxon>
        <taxon>Oscillatoriophycideae</taxon>
        <taxon>Oscillatoriales</taxon>
        <taxon>Oscillatoriaceae</taxon>
        <taxon>Phormidium</taxon>
    </lineage>
</organism>
<accession>K9VG46</accession>
<feature type="domain" description="FAS1" evidence="1">
    <location>
        <begin position="1"/>
        <end position="130"/>
    </location>
</feature>